<organism evidence="2">
    <name type="scientific">viral metagenome</name>
    <dbReference type="NCBI Taxonomy" id="1070528"/>
    <lineage>
        <taxon>unclassified sequences</taxon>
        <taxon>metagenomes</taxon>
        <taxon>organismal metagenomes</taxon>
    </lineage>
</organism>
<sequence length="199" mass="22837">MNAHRYNVPIFGIKNWYKSEMEAVGHLASMEDAYLRRMYASKVVSGMNHLSKAIAEKEDDSGYEHWKRDLGLMKKAVLAAKEHLKKDYEVSENNISYKWMNKGKNTTSKNKNKNKTAPKSLSSWLNEDPINVGDLNEYENTLKAASKDENLNDANEVENLNATNEEGARKTLLGGKRSKRSTKHSTKRSTKRSKRTRRR</sequence>
<dbReference type="EMBL" id="MN739110">
    <property type="protein sequence ID" value="QHS89474.1"/>
    <property type="molecule type" value="Genomic_DNA"/>
</dbReference>
<protein>
    <submittedName>
        <fullName evidence="2">Uncharacterized protein</fullName>
    </submittedName>
</protein>
<feature type="compositionally biased region" description="Basic residues" evidence="1">
    <location>
        <begin position="176"/>
        <end position="199"/>
    </location>
</feature>
<accession>A0A6C0BCE1</accession>
<reference evidence="2" key="1">
    <citation type="journal article" date="2020" name="Nature">
        <title>Giant virus diversity and host interactions through global metagenomics.</title>
        <authorList>
            <person name="Schulz F."/>
            <person name="Roux S."/>
            <person name="Paez-Espino D."/>
            <person name="Jungbluth S."/>
            <person name="Walsh D.A."/>
            <person name="Denef V.J."/>
            <person name="McMahon K.D."/>
            <person name="Konstantinidis K.T."/>
            <person name="Eloe-Fadrosh E.A."/>
            <person name="Kyrpides N.C."/>
            <person name="Woyke T."/>
        </authorList>
    </citation>
    <scope>NUCLEOTIDE SEQUENCE</scope>
    <source>
        <strain evidence="2">GVMAG-M-3300010158-60</strain>
    </source>
</reference>
<evidence type="ECO:0000313" key="2">
    <source>
        <dbReference type="EMBL" id="QHS89474.1"/>
    </source>
</evidence>
<proteinExistence type="predicted"/>
<feature type="region of interest" description="Disordered" evidence="1">
    <location>
        <begin position="100"/>
        <end position="128"/>
    </location>
</feature>
<name>A0A6C0BCE1_9ZZZZ</name>
<dbReference type="AlphaFoldDB" id="A0A6C0BCE1"/>
<evidence type="ECO:0000256" key="1">
    <source>
        <dbReference type="SAM" id="MobiDB-lite"/>
    </source>
</evidence>
<feature type="region of interest" description="Disordered" evidence="1">
    <location>
        <begin position="146"/>
        <end position="199"/>
    </location>
</feature>